<feature type="transmembrane region" description="Helical" evidence="6">
    <location>
        <begin position="289"/>
        <end position="309"/>
    </location>
</feature>
<evidence type="ECO:0000256" key="6">
    <source>
        <dbReference type="SAM" id="Phobius"/>
    </source>
</evidence>
<feature type="transmembrane region" description="Helical" evidence="6">
    <location>
        <begin position="363"/>
        <end position="383"/>
    </location>
</feature>
<evidence type="ECO:0000259" key="7">
    <source>
        <dbReference type="PROSITE" id="PS50850"/>
    </source>
</evidence>
<dbReference type="CDD" id="cd17502">
    <property type="entry name" value="MFS_Azr1_MDR_like"/>
    <property type="match status" value="1"/>
</dbReference>
<sequence>MSLENKERVQQEDGNISHASITSDLAKEQDLKAVQSDHVYPSGLKLALLMTSIFVGMFLVALRVYVLYMQADPLSWQDKLIISTAIPQITNEFHAANDIGWYGTAYLLANCASLLVFGKLYTVFSIKATFLTAVVLFEVGSAICGAAPNSIAFIIGRAIAGLGASGVQSGVIVIIVFAVPLHKRPQYQGFFGAIFGIASVLGPLVGGAFTTSVTWRWCFYINLPLGSVVMVFVFFLLHIPDRPETKIPLKDKLRQLNALGLLALVPGVVCLCLALQWGGTTYTWGNGRIIALLVLSFVLLIAFVLIQFWKPDQATVPPRIFIQRSIASGFWVSCCVGGHQALFVYYLPVWFQAIDSNSAVESGIHILPMVLALVVASISTGILTSRIGYYMPFLIFGICITSVGAGLLTTLGLSTAVGQWVGYQILYGYGMGSSVQAPNMAAQTVLPRNEVSIGISVLFFGQTLFGAIFVSVGQNVLDNQLAKRLTSISSITSKQLQTAGVTGLFNLISPENHTAALEAYNDSLRICFQVGLILACLSILGAAGMEWRSVKKNKGNAAPKVSEGGQKTREVESKEIAS</sequence>
<keyword evidence="2 6" id="KW-0812">Transmembrane</keyword>
<dbReference type="FunFam" id="1.20.1250.20:FF:000196">
    <property type="entry name" value="MFS toxin efflux pump (AflT)"/>
    <property type="match status" value="1"/>
</dbReference>
<feature type="transmembrane region" description="Helical" evidence="6">
    <location>
        <begin position="390"/>
        <end position="414"/>
    </location>
</feature>
<dbReference type="AlphaFoldDB" id="A0A8T9BIR4"/>
<evidence type="ECO:0000256" key="3">
    <source>
        <dbReference type="ARBA" id="ARBA00022989"/>
    </source>
</evidence>
<feature type="transmembrane region" description="Helical" evidence="6">
    <location>
        <begin position="46"/>
        <end position="68"/>
    </location>
</feature>
<dbReference type="Gene3D" id="1.20.1250.20">
    <property type="entry name" value="MFS general substrate transporter like domains"/>
    <property type="match status" value="1"/>
</dbReference>
<dbReference type="Pfam" id="PF07690">
    <property type="entry name" value="MFS_1"/>
    <property type="match status" value="1"/>
</dbReference>
<dbReference type="FunFam" id="1.20.1720.10:FF:000012">
    <property type="entry name" value="MFS toxin efflux pump (AflT)"/>
    <property type="match status" value="1"/>
</dbReference>
<evidence type="ECO:0000256" key="1">
    <source>
        <dbReference type="ARBA" id="ARBA00004141"/>
    </source>
</evidence>
<dbReference type="OrthoDB" id="10021397at2759"/>
<dbReference type="SUPFAM" id="SSF103473">
    <property type="entry name" value="MFS general substrate transporter"/>
    <property type="match status" value="1"/>
</dbReference>
<feature type="transmembrane region" description="Helical" evidence="6">
    <location>
        <begin position="523"/>
        <end position="544"/>
    </location>
</feature>
<feature type="transmembrane region" description="Helical" evidence="6">
    <location>
        <begin position="99"/>
        <end position="117"/>
    </location>
</feature>
<accession>A0A8T9BIR4</accession>
<name>A0A8T9BIR4_9HELO</name>
<feature type="transmembrane region" description="Helical" evidence="6">
    <location>
        <begin position="129"/>
        <end position="148"/>
    </location>
</feature>
<feature type="transmembrane region" description="Helical" evidence="6">
    <location>
        <begin position="190"/>
        <end position="213"/>
    </location>
</feature>
<feature type="transmembrane region" description="Helical" evidence="6">
    <location>
        <begin position="330"/>
        <end position="351"/>
    </location>
</feature>
<keyword evidence="4 6" id="KW-0472">Membrane</keyword>
<dbReference type="InterPro" id="IPR036259">
    <property type="entry name" value="MFS_trans_sf"/>
</dbReference>
<feature type="transmembrane region" description="Helical" evidence="6">
    <location>
        <begin position="451"/>
        <end position="472"/>
    </location>
</feature>
<evidence type="ECO:0000256" key="4">
    <source>
        <dbReference type="ARBA" id="ARBA00023136"/>
    </source>
</evidence>
<dbReference type="Proteomes" id="UP000469559">
    <property type="component" value="Unassembled WGS sequence"/>
</dbReference>
<dbReference type="EMBL" id="QGMF01000185">
    <property type="protein sequence ID" value="TVY18269.1"/>
    <property type="molecule type" value="Genomic_DNA"/>
</dbReference>
<proteinExistence type="predicted"/>
<evidence type="ECO:0000256" key="2">
    <source>
        <dbReference type="ARBA" id="ARBA00022692"/>
    </source>
</evidence>
<comment type="subcellular location">
    <subcellularLocation>
        <location evidence="1">Membrane</location>
        <topology evidence="1">Multi-pass membrane protein</topology>
    </subcellularLocation>
</comment>
<dbReference type="PANTHER" id="PTHR23501:SF153">
    <property type="entry name" value="AFLATOXIN EFFLUX PUMP, PUTATIVE-RELATED"/>
    <property type="match status" value="1"/>
</dbReference>
<feature type="transmembrane region" description="Helical" evidence="6">
    <location>
        <begin position="258"/>
        <end position="277"/>
    </location>
</feature>
<feature type="region of interest" description="Disordered" evidence="5">
    <location>
        <begin position="553"/>
        <end position="578"/>
    </location>
</feature>
<evidence type="ECO:0000313" key="8">
    <source>
        <dbReference type="EMBL" id="TVY18269.1"/>
    </source>
</evidence>
<dbReference type="InterPro" id="IPR020846">
    <property type="entry name" value="MFS_dom"/>
</dbReference>
<feature type="transmembrane region" description="Helical" evidence="6">
    <location>
        <begin position="219"/>
        <end position="237"/>
    </location>
</feature>
<organism evidence="8 9">
    <name type="scientific">Lachnellula arida</name>
    <dbReference type="NCBI Taxonomy" id="1316785"/>
    <lineage>
        <taxon>Eukaryota</taxon>
        <taxon>Fungi</taxon>
        <taxon>Dikarya</taxon>
        <taxon>Ascomycota</taxon>
        <taxon>Pezizomycotina</taxon>
        <taxon>Leotiomycetes</taxon>
        <taxon>Helotiales</taxon>
        <taxon>Lachnaceae</taxon>
        <taxon>Lachnellula</taxon>
    </lineage>
</organism>
<protein>
    <submittedName>
        <fullName evidence="8">Efflux pump aflT</fullName>
    </submittedName>
</protein>
<dbReference type="PROSITE" id="PS50850">
    <property type="entry name" value="MFS"/>
    <property type="match status" value="1"/>
</dbReference>
<dbReference type="PANTHER" id="PTHR23501">
    <property type="entry name" value="MAJOR FACILITATOR SUPERFAMILY"/>
    <property type="match status" value="1"/>
</dbReference>
<feature type="compositionally biased region" description="Basic and acidic residues" evidence="5">
    <location>
        <begin position="566"/>
        <end position="578"/>
    </location>
</feature>
<gene>
    <name evidence="8" type="primary">aflT_0</name>
    <name evidence="8" type="ORF">LARI1_G005075</name>
</gene>
<feature type="domain" description="Major facilitator superfamily (MFS) profile" evidence="7">
    <location>
        <begin position="49"/>
        <end position="553"/>
    </location>
</feature>
<evidence type="ECO:0000313" key="9">
    <source>
        <dbReference type="Proteomes" id="UP000469559"/>
    </source>
</evidence>
<comment type="caution">
    <text evidence="8">The sequence shown here is derived from an EMBL/GenBank/DDBJ whole genome shotgun (WGS) entry which is preliminary data.</text>
</comment>
<reference evidence="8 9" key="1">
    <citation type="submission" date="2018-05" db="EMBL/GenBank/DDBJ databases">
        <title>Whole genome sequencing for identification of molecular markers to develop diagnostic detection tools for the regulated plant pathogen Lachnellula willkommii.</title>
        <authorList>
            <person name="Giroux E."/>
            <person name="Bilodeau G."/>
        </authorList>
    </citation>
    <scope>NUCLEOTIDE SEQUENCE [LARGE SCALE GENOMIC DNA]</scope>
    <source>
        <strain evidence="8 9">CBS 203.66</strain>
    </source>
</reference>
<keyword evidence="9" id="KW-1185">Reference proteome</keyword>
<dbReference type="GO" id="GO:0022857">
    <property type="term" value="F:transmembrane transporter activity"/>
    <property type="evidence" value="ECO:0007669"/>
    <property type="project" value="InterPro"/>
</dbReference>
<feature type="transmembrane region" description="Helical" evidence="6">
    <location>
        <begin position="154"/>
        <end position="178"/>
    </location>
</feature>
<feature type="transmembrane region" description="Helical" evidence="6">
    <location>
        <begin position="420"/>
        <end position="439"/>
    </location>
</feature>
<keyword evidence="3 6" id="KW-1133">Transmembrane helix</keyword>
<evidence type="ECO:0000256" key="5">
    <source>
        <dbReference type="SAM" id="MobiDB-lite"/>
    </source>
</evidence>
<dbReference type="GO" id="GO:0005886">
    <property type="term" value="C:plasma membrane"/>
    <property type="evidence" value="ECO:0007669"/>
    <property type="project" value="TreeGrafter"/>
</dbReference>
<dbReference type="InterPro" id="IPR011701">
    <property type="entry name" value="MFS"/>
</dbReference>